<evidence type="ECO:0000313" key="1">
    <source>
        <dbReference type="EMBL" id="EGC15348.1"/>
    </source>
</evidence>
<name>A0A828RHL4_LIMRT</name>
<dbReference type="Pfam" id="PF05135">
    <property type="entry name" value="Phage_connect_1"/>
    <property type="match status" value="1"/>
</dbReference>
<accession>A0A828RHL4</accession>
<sequence length="92" mass="10895">MKFDVEQWEVDNFKQALYLDGEEEDQLIKDYLKNAKAYVQNAVNPTADLTQYEQYTFAVQMLAQFWYQNRGIDMSNTPYQVLSMIQQLRGLV</sequence>
<proteinExistence type="predicted"/>
<dbReference type="NCBIfam" id="TIGR01560">
    <property type="entry name" value="put_DNA_pack"/>
    <property type="match status" value="1"/>
</dbReference>
<dbReference type="CDD" id="cd08054">
    <property type="entry name" value="gp6"/>
    <property type="match status" value="1"/>
</dbReference>
<dbReference type="Gene3D" id="1.10.3230.30">
    <property type="entry name" value="Phage gp6-like head-tail connector protein"/>
    <property type="match status" value="1"/>
</dbReference>
<comment type="caution">
    <text evidence="1">The sequence shown here is derived from an EMBL/GenBank/DDBJ whole genome shotgun (WGS) entry which is preliminary data.</text>
</comment>
<organism evidence="1 2">
    <name type="scientific">Limosilactobacillus reuteri MM4-1A</name>
    <dbReference type="NCBI Taxonomy" id="548485"/>
    <lineage>
        <taxon>Bacteria</taxon>
        <taxon>Bacillati</taxon>
        <taxon>Bacillota</taxon>
        <taxon>Bacilli</taxon>
        <taxon>Lactobacillales</taxon>
        <taxon>Lactobacillaceae</taxon>
        <taxon>Limosilactobacillus</taxon>
    </lineage>
</organism>
<evidence type="ECO:0000313" key="2">
    <source>
        <dbReference type="Proteomes" id="UP000004335"/>
    </source>
</evidence>
<dbReference type="InterPro" id="IPR006450">
    <property type="entry name" value="Phage_HK97_gp6-like"/>
</dbReference>
<dbReference type="InterPro" id="IPR021146">
    <property type="entry name" value="Phage_gp6-like_head-tail"/>
</dbReference>
<dbReference type="AlphaFoldDB" id="A0A828RHL4"/>
<protein>
    <submittedName>
        <fullName evidence="1">DNA packaging protein, QLRG family</fullName>
    </submittedName>
</protein>
<reference evidence="1 2" key="1">
    <citation type="submission" date="2011-01" db="EMBL/GenBank/DDBJ databases">
        <authorList>
            <person name="Muzny D."/>
            <person name="Qin X."/>
            <person name="Buhay C."/>
            <person name="Dugan-Rocha S."/>
            <person name="Ding Y."/>
            <person name="Chen G."/>
            <person name="Hawes A."/>
            <person name="Holder M."/>
            <person name="Jhangiani S."/>
            <person name="Johnson A."/>
            <person name="Khan Z."/>
            <person name="Li Z."/>
            <person name="Liu W."/>
            <person name="Liu X."/>
            <person name="Perez L."/>
            <person name="Shen H."/>
            <person name="Wang Q."/>
            <person name="Watt J."/>
            <person name="Xi L."/>
            <person name="Xin Y."/>
            <person name="Zhou J."/>
            <person name="Deng J."/>
            <person name="Jiang H."/>
            <person name="Liu Y."/>
            <person name="Qu J."/>
            <person name="Song X.-Z."/>
            <person name="Zhang L."/>
            <person name="Villasana D."/>
            <person name="Johnson A."/>
            <person name="Liu J."/>
            <person name="Liyanage D."/>
            <person name="Lorensuhewa L."/>
            <person name="Robinson T."/>
            <person name="Song A."/>
            <person name="Song B.-B."/>
            <person name="Dinh H."/>
            <person name="Thornton R."/>
            <person name="Coyle M."/>
            <person name="Francisco L."/>
            <person name="Jackson L."/>
            <person name="Javaid M."/>
            <person name="Korchina V."/>
            <person name="Kovar C."/>
            <person name="Mata R."/>
            <person name="Mathew T."/>
            <person name="Ngo R."/>
            <person name="Nguyen L."/>
            <person name="Nguyen N."/>
            <person name="Okwuonu G."/>
            <person name="Ongeri F."/>
            <person name="Pham C."/>
            <person name="Simmons D."/>
            <person name="Wilczek-Boney K."/>
            <person name="Hale W."/>
            <person name="Jakkamsetti A."/>
            <person name="Pham P."/>
            <person name="Ruth R."/>
            <person name="San Lucas F."/>
            <person name="Warren J."/>
            <person name="Zhang J."/>
            <person name="Zhao Z."/>
            <person name="Zhou C."/>
            <person name="Zhu D."/>
            <person name="Lee S."/>
            <person name="Bess C."/>
            <person name="Blankenburg K."/>
            <person name="Forbes L."/>
            <person name="Fu Q."/>
            <person name="Gubbala S."/>
            <person name="Hirani K."/>
            <person name="Jayaseelan J.C."/>
            <person name="Lara F."/>
            <person name="Munidasa M."/>
            <person name="Palculict T."/>
            <person name="Patil S."/>
            <person name="Pu L.-L."/>
            <person name="Saada N."/>
            <person name="Tang L."/>
            <person name="Weissenberger G."/>
            <person name="Zhu Y."/>
            <person name="Hemphill L."/>
            <person name="Shang Y."/>
            <person name="Youmans B."/>
            <person name="Ayvaz T."/>
            <person name="Ross M."/>
            <person name="Santibanez J."/>
            <person name="Aqrawi P."/>
            <person name="Gross S."/>
            <person name="Joshi V."/>
            <person name="Fowler G."/>
            <person name="Nazareth L."/>
            <person name="Reid J."/>
            <person name="Worley K."/>
            <person name="Petrosino J."/>
            <person name="Highlander S."/>
            <person name="Gibbs R."/>
        </authorList>
    </citation>
    <scope>NUCLEOTIDE SEQUENCE [LARGE SCALE GENOMIC DNA]</scope>
    <source>
        <strain evidence="1 2">MM4-1A</strain>
    </source>
</reference>
<dbReference type="Proteomes" id="UP000004335">
    <property type="component" value="Unassembled WGS sequence"/>
</dbReference>
<dbReference type="RefSeq" id="WP_003668205.1">
    <property type="nucleotide sequence ID" value="NZ_ACGX02000006.1"/>
</dbReference>
<gene>
    <name evidence="1" type="ORF">HMPREF0536_10997</name>
</gene>
<dbReference type="EMBL" id="ACGX02000006">
    <property type="protein sequence ID" value="EGC15348.1"/>
    <property type="molecule type" value="Genomic_DNA"/>
</dbReference>